<protein>
    <submittedName>
        <fullName evidence="2">Ras-GAP domain-containing protein</fullName>
    </submittedName>
</protein>
<dbReference type="Proteomes" id="UP000095286">
    <property type="component" value="Unplaced"/>
</dbReference>
<sequence length="1464" mass="166386">MNPRRDQTRRKEHNLQIWILEAKGMPSKKNYFCEICLDKTLYARTSAKGKGEKGDKFDICFFGEYFDFSLLPKIEDVCINLYREADPKKRKDRTTLVGYILIKMDQLISRHPVERWYTVKVGSDASTGNKLTSNWVSRSSPAEAPSIRIKARFQSVDILPKHIYEHFVYFLQDNYLPLCLALEPLLSVKAKEDFAISMVKILHKQSTAKEFLCDLIMSEVDVLDNEHLMFRGNSLATKAMEGYMKLVADDYLQETLGDFIKMVFEGNDNCEVDSMKLPSSSTNLLERNRQQLVFFCEAAWSKIIASLKIFPQELKEVFELLRKRLTATSRAELADNLISSSIFLRFLCPAILSPSLFSLISEYPNPQVSRNLTLIAKTMQTLANFNKFGGKEHYMEFMNEFVTREWDNMQSFLLKISTHNGNAYDLRRNTAVVNNNLDVLIDSGKELSLLHQYLEETWNDEIHNKATLEEPRLFPLRNIILEISSSRNRDFSVLQSSAKQAANSPGNYSPPSDYENGANSYIGKHNQLQNHNIFKARENAISQENLPASSRNTPYRSKSGIVDEYGTSIIGNRSKSQQLSFNAKGSRNSLTGVGSKEHLDTLNQANQTSQGYFEPRQYSIYDDTLEYRVLTCGVFYAKTEDDLRFLYSPDNSPSRFEYQIHKEFSGDSTNQSYIAIAVESITAAGNILENDIMNEILNFNMFVKTNMTYELDGKILNTNSSFCHALELCRLGNAQIEIFFSVMKSDKLRKDPRVILEYPMLQFFENKFFLPSSLYGITPGGEKGIKSVEMAHLIFFVGSVDNHSSDEVSIAVEKSIRNYLHQNTTHIRYSIFSLSILKDEMQKNTTYTFPYISLTVFLLLVFTCGSSMTGDWITSKPIEALMGFIVSSMAIMSSSGILFFLGVPFINQVTVMPFLAFTIGVDDTYVMLGAWQDTKRTLSPSKRMALSLEEAGTAISVTSLTSIISFSIGTFSTTPAISIFCKFISLAIFFDWFYQITLFAGVMALGGKREGAGYHCILATKKMSDKEIAHSKSANFISPTHNFFANKMAPFLCTKYVRIFFICIYFVYIYLAFYGCSLLTPDLTPSRLLVDDSPLTHYLEKAESKIWSEGVIGRVYVNNAPDLSREPEKAAELLQMVADLESTEFSIGSNSTQLWIRDFDNYKQYFLVEQETYYQILESFLKVSFNSQWKIFLKWDDNPNRPGKLTTNSMGTKYVKRFFFTTAYKIKDWNVRTKLLLKWRNITSSYPQFQALVFDENNFYSDQLLELKDNTLNSLGTVVIALICVLVLFIGDTLILFIIISTLVTMDIGVSGFLSLWGAELDPGFVVTLFMAIGLSIDYSSHVAYKIYRTVNRNPDKRISEALGAIGWPVVQAGVSTIISVLSMGLVNSNSVRSFAKTNILVVFVGIFHGLFILPILIRTFASDVTEQSSIEMNLKKENNYESDELSPDTGKKYNNNINMIKLD</sequence>
<evidence type="ECO:0000313" key="2">
    <source>
        <dbReference type="WBParaSite" id="RSKR_0001157600.1"/>
    </source>
</evidence>
<organism evidence="1 2">
    <name type="scientific">Rhabditophanes sp. KR3021</name>
    <dbReference type="NCBI Taxonomy" id="114890"/>
    <lineage>
        <taxon>Eukaryota</taxon>
        <taxon>Metazoa</taxon>
        <taxon>Ecdysozoa</taxon>
        <taxon>Nematoda</taxon>
        <taxon>Chromadorea</taxon>
        <taxon>Rhabditida</taxon>
        <taxon>Tylenchina</taxon>
        <taxon>Panagrolaimomorpha</taxon>
        <taxon>Strongyloidoidea</taxon>
        <taxon>Alloionematidae</taxon>
        <taxon>Rhabditophanes</taxon>
    </lineage>
</organism>
<accession>A0AC35UIK1</accession>
<proteinExistence type="predicted"/>
<evidence type="ECO:0000313" key="1">
    <source>
        <dbReference type="Proteomes" id="UP000095286"/>
    </source>
</evidence>
<name>A0AC35UIK1_9BILA</name>
<reference evidence="2" key="1">
    <citation type="submission" date="2016-11" db="UniProtKB">
        <authorList>
            <consortium name="WormBaseParasite"/>
        </authorList>
    </citation>
    <scope>IDENTIFICATION</scope>
    <source>
        <strain evidence="2">KR3021</strain>
    </source>
</reference>
<dbReference type="WBParaSite" id="RSKR_0001157600.1">
    <property type="protein sequence ID" value="RSKR_0001157600.1"/>
    <property type="gene ID" value="RSKR_0001157600"/>
</dbReference>